<dbReference type="GO" id="GO:0016874">
    <property type="term" value="F:ligase activity"/>
    <property type="evidence" value="ECO:0007669"/>
    <property type="project" value="UniProtKB-KW"/>
</dbReference>
<dbReference type="NCBIfam" id="TIGR02050">
    <property type="entry name" value="gshA_cyan_rel"/>
    <property type="match status" value="1"/>
</dbReference>
<name>A0ABP8TQL6_9ACTN</name>
<dbReference type="EC" id="6.3.2.2" evidence="5"/>
<gene>
    <name evidence="6" type="ORF">GCM10023195_52310</name>
</gene>
<evidence type="ECO:0000256" key="3">
    <source>
        <dbReference type="ARBA" id="ARBA00022840"/>
    </source>
</evidence>
<keyword evidence="3 5" id="KW-0067">ATP-binding</keyword>
<comment type="catalytic activity">
    <reaction evidence="4 5">
        <text>L-cysteine + L-glutamate + ATP = gamma-L-glutamyl-L-cysteine + ADP + phosphate + H(+)</text>
        <dbReference type="Rhea" id="RHEA:13285"/>
        <dbReference type="ChEBI" id="CHEBI:15378"/>
        <dbReference type="ChEBI" id="CHEBI:29985"/>
        <dbReference type="ChEBI" id="CHEBI:30616"/>
        <dbReference type="ChEBI" id="CHEBI:35235"/>
        <dbReference type="ChEBI" id="CHEBI:43474"/>
        <dbReference type="ChEBI" id="CHEBI:58173"/>
        <dbReference type="ChEBI" id="CHEBI:456216"/>
        <dbReference type="EC" id="6.3.2.2"/>
    </reaction>
</comment>
<dbReference type="InterPro" id="IPR014746">
    <property type="entry name" value="Gln_synth/guanido_kin_cat_dom"/>
</dbReference>
<dbReference type="RefSeq" id="WP_345359741.1">
    <property type="nucleotide sequence ID" value="NZ_BAABHJ010000020.1"/>
</dbReference>
<evidence type="ECO:0000313" key="7">
    <source>
        <dbReference type="Proteomes" id="UP001500212"/>
    </source>
</evidence>
<accession>A0ABP8TQL6</accession>
<organism evidence="6 7">
    <name type="scientific">Actinoallomurus liliacearum</name>
    <dbReference type="NCBI Taxonomy" id="1080073"/>
    <lineage>
        <taxon>Bacteria</taxon>
        <taxon>Bacillati</taxon>
        <taxon>Actinomycetota</taxon>
        <taxon>Actinomycetes</taxon>
        <taxon>Streptosporangiales</taxon>
        <taxon>Thermomonosporaceae</taxon>
        <taxon>Actinoallomurus</taxon>
    </lineage>
</organism>
<keyword evidence="7" id="KW-1185">Reference proteome</keyword>
<comment type="similarity">
    <text evidence="5">Belongs to the glutamate--cysteine ligase type 2 family. YbdK subfamily.</text>
</comment>
<dbReference type="InterPro" id="IPR050141">
    <property type="entry name" value="GCL_type2/YbdK_subfam"/>
</dbReference>
<dbReference type="Proteomes" id="UP001500212">
    <property type="component" value="Unassembled WGS sequence"/>
</dbReference>
<evidence type="ECO:0000256" key="2">
    <source>
        <dbReference type="ARBA" id="ARBA00022741"/>
    </source>
</evidence>
<evidence type="ECO:0000313" key="6">
    <source>
        <dbReference type="EMBL" id="GAA4612240.1"/>
    </source>
</evidence>
<keyword evidence="2 5" id="KW-0547">Nucleotide-binding</keyword>
<evidence type="ECO:0000256" key="1">
    <source>
        <dbReference type="ARBA" id="ARBA00022598"/>
    </source>
</evidence>
<evidence type="ECO:0000256" key="4">
    <source>
        <dbReference type="ARBA" id="ARBA00048819"/>
    </source>
</evidence>
<protein>
    <recommendedName>
        <fullName evidence="5">Putative glutamate--cysteine ligase 2</fullName>
        <ecNumber evidence="5">6.3.2.2</ecNumber>
    </recommendedName>
    <alternativeName>
        <fullName evidence="5">Gamma-glutamylcysteine synthetase 2</fullName>
        <shortName evidence="5">GCS 2</shortName>
        <shortName evidence="5">Gamma-GCS 2</shortName>
    </alternativeName>
</protein>
<dbReference type="HAMAP" id="MF_01609">
    <property type="entry name" value="Glu_cys_ligase_2"/>
    <property type="match status" value="1"/>
</dbReference>
<dbReference type="InterPro" id="IPR011793">
    <property type="entry name" value="YbdK"/>
</dbReference>
<proteinExistence type="inferred from homology"/>
<dbReference type="NCBIfam" id="NF010041">
    <property type="entry name" value="PRK13517.1-1"/>
    <property type="match status" value="1"/>
</dbReference>
<dbReference type="PANTHER" id="PTHR36510">
    <property type="entry name" value="GLUTAMATE--CYSTEINE LIGASE 2-RELATED"/>
    <property type="match status" value="1"/>
</dbReference>
<dbReference type="Gene3D" id="3.30.590.20">
    <property type="match status" value="1"/>
</dbReference>
<reference evidence="7" key="1">
    <citation type="journal article" date="2019" name="Int. J. Syst. Evol. Microbiol.">
        <title>The Global Catalogue of Microorganisms (GCM) 10K type strain sequencing project: providing services to taxonomists for standard genome sequencing and annotation.</title>
        <authorList>
            <consortium name="The Broad Institute Genomics Platform"/>
            <consortium name="The Broad Institute Genome Sequencing Center for Infectious Disease"/>
            <person name="Wu L."/>
            <person name="Ma J."/>
        </authorList>
    </citation>
    <scope>NUCLEOTIDE SEQUENCE [LARGE SCALE GENOMIC DNA]</scope>
    <source>
        <strain evidence="7">JCM 17938</strain>
    </source>
</reference>
<dbReference type="PANTHER" id="PTHR36510:SF1">
    <property type="entry name" value="GLUTAMATE--CYSTEINE LIGASE 2-RELATED"/>
    <property type="match status" value="1"/>
</dbReference>
<dbReference type="Pfam" id="PF04107">
    <property type="entry name" value="GCS2"/>
    <property type="match status" value="1"/>
</dbReference>
<dbReference type="SUPFAM" id="SSF55931">
    <property type="entry name" value="Glutamine synthetase/guanido kinase"/>
    <property type="match status" value="1"/>
</dbReference>
<keyword evidence="1 5" id="KW-0436">Ligase</keyword>
<dbReference type="EMBL" id="BAABHJ010000020">
    <property type="protein sequence ID" value="GAA4612240.1"/>
    <property type="molecule type" value="Genomic_DNA"/>
</dbReference>
<comment type="caution">
    <text evidence="6">The sequence shown here is derived from an EMBL/GenBank/DDBJ whole genome shotgun (WGS) entry which is preliminary data.</text>
</comment>
<dbReference type="InterPro" id="IPR006336">
    <property type="entry name" value="GCS2"/>
</dbReference>
<comment type="function">
    <text evidence="5">ATP-dependent carboxylate-amine ligase which exhibits weak glutamate--cysteine ligase activity.</text>
</comment>
<sequence length="387" mass="40828">MGDGPVYGLDDGVTVGVEEEFLLVDAETPRTVPRAAAVLARTPEPGVDLTPGGGLYGELLTAQVEAATGTCTTLDALRGQLCDGRRRLAAAADAEGARLISSGTAVLPGDAIPVAPGERFAKIADRYAGVVADYQACGCHVHTGVADRETAVAVVNHLRPWLPTLVALAGNSPFDHGRDSGYQSWRMLDQARFPGSGVPPWFPSAPAYDRQVARLVEAGALIDERMSFWLARPSPRLPTVEVRAGDAAATVDEAVLQAALVRALIRTALSDLRRGREAPAVDDQLCAAATWSAARYGLDGPGVHPVEERAVPATRLLREMLDRVRPALEASGDLARVRAVLAWLARHGSGALRQRAAAAYGLGAVVDVLAEQTAGPCREDEDVTEFL</sequence>
<evidence type="ECO:0000256" key="5">
    <source>
        <dbReference type="HAMAP-Rule" id="MF_01609"/>
    </source>
</evidence>